<proteinExistence type="predicted"/>
<reference evidence="1 2" key="1">
    <citation type="journal article" date="2013" name="Genome Announc.">
        <title>Draft Genome of the Nitrogen-Fixing Bacterium Pseudomonas stutzeri Strain KOS6 Isolated from Industrial Hydrocarbon Sludge.</title>
        <authorList>
            <person name="Grigoryeva T.V."/>
            <person name="Laikov A.V."/>
            <person name="Naumova R.P."/>
            <person name="Manolov A.I."/>
            <person name="Larin A.K."/>
            <person name="Karpova I.Y."/>
            <person name="Semashko T.A."/>
            <person name="Alexeev D.G."/>
            <person name="Kostryukova E.S."/>
            <person name="Muller R."/>
            <person name="Govorun V.M."/>
        </authorList>
    </citation>
    <scope>NUCLEOTIDE SEQUENCE [LARGE SCALE GENOMIC DNA]</scope>
    <source>
        <strain evidence="1 2">KOS6</strain>
    </source>
</reference>
<dbReference type="OrthoDB" id="7024458at2"/>
<dbReference type="InterPro" id="IPR036890">
    <property type="entry name" value="HATPase_C_sf"/>
</dbReference>
<sequence length="530" mass="58987">MRTLRLKTNQHSLIANLRHAFNQGSMLGELLQNARRAQASAIHITVNQDSLTITDDGIGISDLQTLIFIAESGWDKQLKARENAFGLGVLSTLYFAKTLTVHSRDKLFSARTAEIIAGEPIEEDIAGFHLEGTAIHLEGVKPVQAGQDLPTWVEHELQRLCEAFPVPVWLNGAEVPRPLAKPDLHWRETSMGKVLINLSGTRTQWRCFLQGLPIGGRPIDRLPTSQERQVVLLPDNTLAKLPDRQHLLNETEDHPRIQAAVDQAYREALIEKKQALAASDFVTHYAHVCLNSSNADLLNDVPFVPLSWFRDWDEEPAGYRQYWRRYLGGNGVIAQQALEVLGVWQIEPDDETAPTAEIYLEAAKAYVLDEPGLDDGHWLKRLIKVVSPEQVRIRTGTTLHREVNPGLADYEVELELVDTLHVGLEGHLGTVEYAVEAVRKGYTLYLTPSAGARTGLVCDYVFDDRYGEDREDEDALLIETFIAVGCSSSADRVVQALLPYALRHGVQPKLAGATVRLVFDDTGKLQAVTA</sequence>
<dbReference type="Proteomes" id="UP000026923">
    <property type="component" value="Unassembled WGS sequence"/>
</dbReference>
<organism evidence="1 2">
    <name type="scientific">Stutzerimonas stutzeri KOS6</name>
    <dbReference type="NCBI Taxonomy" id="1218352"/>
    <lineage>
        <taxon>Bacteria</taxon>
        <taxon>Pseudomonadati</taxon>
        <taxon>Pseudomonadota</taxon>
        <taxon>Gammaproteobacteria</taxon>
        <taxon>Pseudomonadales</taxon>
        <taxon>Pseudomonadaceae</taxon>
        <taxon>Stutzerimonas</taxon>
    </lineage>
</organism>
<gene>
    <name evidence="1" type="ORF">B597_006690</name>
</gene>
<dbReference type="EMBL" id="AMCZ02000006">
    <property type="protein sequence ID" value="EWC41947.1"/>
    <property type="molecule type" value="Genomic_DNA"/>
</dbReference>
<dbReference type="Pfam" id="PF13589">
    <property type="entry name" value="HATPase_c_3"/>
    <property type="match status" value="1"/>
</dbReference>
<dbReference type="AlphaFoldDB" id="A0A061JQG4"/>
<protein>
    <recommendedName>
        <fullName evidence="3">ATP-binding protein</fullName>
    </recommendedName>
</protein>
<dbReference type="HOGENOM" id="CLU_500298_0_0_6"/>
<name>A0A061JQG4_STUST</name>
<evidence type="ECO:0000313" key="2">
    <source>
        <dbReference type="Proteomes" id="UP000026923"/>
    </source>
</evidence>
<accession>A0A061JQG4</accession>
<dbReference type="Gene3D" id="3.30.565.10">
    <property type="entry name" value="Histidine kinase-like ATPase, C-terminal domain"/>
    <property type="match status" value="1"/>
</dbReference>
<dbReference type="RefSeq" id="WP_003296455.1">
    <property type="nucleotide sequence ID" value="NZ_KK020675.1"/>
</dbReference>
<dbReference type="SUPFAM" id="SSF55874">
    <property type="entry name" value="ATPase domain of HSP90 chaperone/DNA topoisomerase II/histidine kinase"/>
    <property type="match status" value="1"/>
</dbReference>
<dbReference type="eggNOG" id="COG0323">
    <property type="taxonomic scope" value="Bacteria"/>
</dbReference>
<evidence type="ECO:0000313" key="1">
    <source>
        <dbReference type="EMBL" id="EWC41947.1"/>
    </source>
</evidence>
<evidence type="ECO:0008006" key="3">
    <source>
        <dbReference type="Google" id="ProtNLM"/>
    </source>
</evidence>
<comment type="caution">
    <text evidence="1">The sequence shown here is derived from an EMBL/GenBank/DDBJ whole genome shotgun (WGS) entry which is preliminary data.</text>
</comment>